<organism evidence="2 3">
    <name type="scientific">Aquamicrobium soli</name>
    <dbReference type="NCBI Taxonomy" id="1811518"/>
    <lineage>
        <taxon>Bacteria</taxon>
        <taxon>Pseudomonadati</taxon>
        <taxon>Pseudomonadota</taxon>
        <taxon>Alphaproteobacteria</taxon>
        <taxon>Hyphomicrobiales</taxon>
        <taxon>Phyllobacteriaceae</taxon>
        <taxon>Aquamicrobium</taxon>
    </lineage>
</organism>
<feature type="chain" id="PRO_5046830836" description="Antifreeze protein" evidence="1">
    <location>
        <begin position="29"/>
        <end position="126"/>
    </location>
</feature>
<feature type="signal peptide" evidence="1">
    <location>
        <begin position="1"/>
        <end position="28"/>
    </location>
</feature>
<dbReference type="Proteomes" id="UP001595583">
    <property type="component" value="Unassembled WGS sequence"/>
</dbReference>
<reference evidence="3" key="1">
    <citation type="journal article" date="2019" name="Int. J. Syst. Evol. Microbiol.">
        <title>The Global Catalogue of Microorganisms (GCM) 10K type strain sequencing project: providing services to taxonomists for standard genome sequencing and annotation.</title>
        <authorList>
            <consortium name="The Broad Institute Genomics Platform"/>
            <consortium name="The Broad Institute Genome Sequencing Center for Infectious Disease"/>
            <person name="Wu L."/>
            <person name="Ma J."/>
        </authorList>
    </citation>
    <scope>NUCLEOTIDE SEQUENCE [LARGE SCALE GENOMIC DNA]</scope>
    <source>
        <strain evidence="3">KCTC 52165</strain>
    </source>
</reference>
<accession>A0ABV7KKB4</accession>
<gene>
    <name evidence="2" type="ORF">ACFOHJ_21165</name>
</gene>
<keyword evidence="1" id="KW-0732">Signal</keyword>
<name>A0ABV7KKB4_9HYPH</name>
<evidence type="ECO:0008006" key="4">
    <source>
        <dbReference type="Google" id="ProtNLM"/>
    </source>
</evidence>
<evidence type="ECO:0000256" key="1">
    <source>
        <dbReference type="SAM" id="SignalP"/>
    </source>
</evidence>
<evidence type="ECO:0000313" key="3">
    <source>
        <dbReference type="Proteomes" id="UP001595583"/>
    </source>
</evidence>
<sequence length="126" mass="14473">MHKFITSAALALTVALTGMPLTFGTATAQDVQLYLGQDGPRMRMRDDCDPYREDCRGYGDRYRDAQRFYRGCTPERALYKAERMGIRRARIVDVGRRTIDVVGRSRYGNRVVVTFDRRDRRCGVIG</sequence>
<dbReference type="RefSeq" id="WP_378224437.1">
    <property type="nucleotide sequence ID" value="NZ_JBHRTK010000028.1"/>
</dbReference>
<dbReference type="EMBL" id="JBHRTK010000028">
    <property type="protein sequence ID" value="MFC3208737.1"/>
    <property type="molecule type" value="Genomic_DNA"/>
</dbReference>
<comment type="caution">
    <text evidence="2">The sequence shown here is derived from an EMBL/GenBank/DDBJ whole genome shotgun (WGS) entry which is preliminary data.</text>
</comment>
<protein>
    <recommendedName>
        <fullName evidence="4">Antifreeze protein</fullName>
    </recommendedName>
</protein>
<evidence type="ECO:0000313" key="2">
    <source>
        <dbReference type="EMBL" id="MFC3208737.1"/>
    </source>
</evidence>
<proteinExistence type="predicted"/>
<keyword evidence="3" id="KW-1185">Reference proteome</keyword>